<dbReference type="STRING" id="28091.SAMEA3174300_01337"/>
<accession>A0A3S4ZC89</accession>
<dbReference type="RefSeq" id="WP_231987908.1">
    <property type="nucleotide sequence ID" value="NZ_CAUJRG010000002.1"/>
</dbReference>
<keyword evidence="1" id="KW-1133">Transmembrane helix</keyword>
<reference evidence="2 3" key="1">
    <citation type="submission" date="2018-12" db="EMBL/GenBank/DDBJ databases">
        <authorList>
            <consortium name="Pathogen Informatics"/>
        </authorList>
    </citation>
    <scope>NUCLEOTIDE SEQUENCE [LARGE SCALE GENOMIC DNA]</scope>
    <source>
        <strain evidence="2 3">NCTC12742</strain>
    </source>
</reference>
<sequence length="143" mass="16146">MSSETDHIISEVFRLTGLRISKDDPVMAVLLMQQQMFDKAFAELSSHQEQYTEAIAAHAENITAAATKLETYREQLLVELAQQANNRIKETEDRVYASVSERVIRDVEKANTAFIDRLKKLLMLVSAAWGIGLLLLLVVLNLK</sequence>
<proteinExistence type="predicted"/>
<keyword evidence="1" id="KW-0472">Membrane</keyword>
<keyword evidence="3" id="KW-1185">Reference proteome</keyword>
<evidence type="ECO:0000313" key="2">
    <source>
        <dbReference type="EMBL" id="VEJ50481.1"/>
    </source>
</evidence>
<keyword evidence="1" id="KW-0812">Transmembrane</keyword>
<name>A0A3S4ZC89_9NEIS</name>
<gene>
    <name evidence="2" type="ORF">NCTC12742_00712</name>
</gene>
<feature type="transmembrane region" description="Helical" evidence="1">
    <location>
        <begin position="121"/>
        <end position="142"/>
    </location>
</feature>
<dbReference type="KEGG" id="nwe:SAMEA3174300_1337"/>
<dbReference type="AlphaFoldDB" id="A0A3S4ZC89"/>
<evidence type="ECO:0000313" key="3">
    <source>
        <dbReference type="Proteomes" id="UP000272771"/>
    </source>
</evidence>
<protein>
    <submittedName>
        <fullName evidence="2">Uncharacterized protein</fullName>
    </submittedName>
</protein>
<dbReference type="Proteomes" id="UP000272771">
    <property type="component" value="Chromosome"/>
</dbReference>
<organism evidence="2 3">
    <name type="scientific">Neisseria weaveri</name>
    <dbReference type="NCBI Taxonomy" id="28091"/>
    <lineage>
        <taxon>Bacteria</taxon>
        <taxon>Pseudomonadati</taxon>
        <taxon>Pseudomonadota</taxon>
        <taxon>Betaproteobacteria</taxon>
        <taxon>Neisseriales</taxon>
        <taxon>Neisseriaceae</taxon>
        <taxon>Neisseria</taxon>
    </lineage>
</organism>
<evidence type="ECO:0000256" key="1">
    <source>
        <dbReference type="SAM" id="Phobius"/>
    </source>
</evidence>
<dbReference type="EMBL" id="LR134533">
    <property type="protein sequence ID" value="VEJ50481.1"/>
    <property type="molecule type" value="Genomic_DNA"/>
</dbReference>